<dbReference type="EC" id="1.8.4.11" evidence="5"/>
<dbReference type="HAMAP" id="MF_01401">
    <property type="entry name" value="MsrA"/>
    <property type="match status" value="1"/>
</dbReference>
<accession>Q7NJL3</accession>
<dbReference type="PANTHER" id="PTHR43774">
    <property type="entry name" value="PEPTIDE METHIONINE SULFOXIDE REDUCTASE"/>
    <property type="match status" value="1"/>
</dbReference>
<dbReference type="FunCoup" id="Q7NJL3">
    <property type="interactions" value="315"/>
</dbReference>
<dbReference type="EnsemblBacteria" id="BAC89760">
    <property type="protein sequence ID" value="BAC89760"/>
    <property type="gene ID" value="BAC89760"/>
</dbReference>
<dbReference type="Proteomes" id="UP000000557">
    <property type="component" value="Chromosome"/>
</dbReference>
<evidence type="ECO:0000256" key="2">
    <source>
        <dbReference type="ARBA" id="ARBA00023002"/>
    </source>
</evidence>
<evidence type="ECO:0000256" key="6">
    <source>
        <dbReference type="SAM" id="SignalP"/>
    </source>
</evidence>
<keyword evidence="9" id="KW-1185">Reference proteome</keyword>
<comment type="similarity">
    <text evidence="1 5">Belongs to the MsrA Met sulfoxide reductase family.</text>
</comment>
<comment type="catalytic activity">
    <reaction evidence="4 5">
        <text>[thioredoxin]-disulfide + L-methionine + H2O = L-methionine (S)-S-oxide + [thioredoxin]-dithiol</text>
        <dbReference type="Rhea" id="RHEA:19993"/>
        <dbReference type="Rhea" id="RHEA-COMP:10698"/>
        <dbReference type="Rhea" id="RHEA-COMP:10700"/>
        <dbReference type="ChEBI" id="CHEBI:15377"/>
        <dbReference type="ChEBI" id="CHEBI:29950"/>
        <dbReference type="ChEBI" id="CHEBI:50058"/>
        <dbReference type="ChEBI" id="CHEBI:57844"/>
        <dbReference type="ChEBI" id="CHEBI:58772"/>
        <dbReference type="EC" id="1.8.4.11"/>
    </reaction>
</comment>
<feature type="signal peptide" evidence="6">
    <location>
        <begin position="1"/>
        <end position="31"/>
    </location>
</feature>
<keyword evidence="6" id="KW-0732">Signal</keyword>
<evidence type="ECO:0000256" key="1">
    <source>
        <dbReference type="ARBA" id="ARBA00005591"/>
    </source>
</evidence>
<dbReference type="NCBIfam" id="TIGR00401">
    <property type="entry name" value="msrA"/>
    <property type="match status" value="1"/>
</dbReference>
<dbReference type="PhylomeDB" id="Q7NJL3"/>
<dbReference type="GO" id="GO:0008113">
    <property type="term" value="F:peptide-methionine (S)-S-oxide reductase activity"/>
    <property type="evidence" value="ECO:0007669"/>
    <property type="project" value="UniProtKB-UniRule"/>
</dbReference>
<evidence type="ECO:0000256" key="4">
    <source>
        <dbReference type="ARBA" id="ARBA00048782"/>
    </source>
</evidence>
<dbReference type="InParanoid" id="Q7NJL3"/>
<dbReference type="AlphaFoldDB" id="Q7NJL3"/>
<sequence length="237" mass="25902">MIFKGFCHTMPLRRLAFVRFLGRALPIVALSAGTLACSASSATTPDPATDAALTSAVGPQTAVFAGGCFWGVEAVFEHLKGVEDAVSGYAGGDASTAKYAAVGSGRSGHAEAVRITYDPSKITYGQLLKVFFQVAHDPTQLNRQGPDQGTQYRSAIFFTDGEQQRIAQTYIEQLDKARVFPQPIVTQLAPLQKFYLAEPYHQDFVKLNPAHPYVVFHDLPKLAQLRKQFSNLYQDQS</sequence>
<dbReference type="InterPro" id="IPR036509">
    <property type="entry name" value="Met_Sox_Rdtase_MsrA_sf"/>
</dbReference>
<dbReference type="OrthoDB" id="4174719at2"/>
<dbReference type="Pfam" id="PF01625">
    <property type="entry name" value="PMSR"/>
    <property type="match status" value="1"/>
</dbReference>
<name>Q7NJL3_GLOVI</name>
<evidence type="ECO:0000313" key="8">
    <source>
        <dbReference type="EMBL" id="BAC89760.1"/>
    </source>
</evidence>
<evidence type="ECO:0000256" key="3">
    <source>
        <dbReference type="ARBA" id="ARBA00047806"/>
    </source>
</evidence>
<proteinExistence type="inferred from homology"/>
<gene>
    <name evidence="5" type="primary">msrA</name>
    <name evidence="8" type="ordered locus">gll1819</name>
</gene>
<keyword evidence="2 5" id="KW-0560">Oxidoreductase</keyword>
<feature type="active site" evidence="5">
    <location>
        <position position="68"/>
    </location>
</feature>
<comment type="function">
    <text evidence="5">Has an important function as a repair enzyme for proteins that have been inactivated by oxidation. Catalyzes the reversible oxidation-reduction of methionine sulfoxide in proteins to methionine.</text>
</comment>
<comment type="catalytic activity">
    <reaction evidence="3 5">
        <text>L-methionyl-[protein] + [thioredoxin]-disulfide + H2O = L-methionyl-(S)-S-oxide-[protein] + [thioredoxin]-dithiol</text>
        <dbReference type="Rhea" id="RHEA:14217"/>
        <dbReference type="Rhea" id="RHEA-COMP:10698"/>
        <dbReference type="Rhea" id="RHEA-COMP:10700"/>
        <dbReference type="Rhea" id="RHEA-COMP:12313"/>
        <dbReference type="Rhea" id="RHEA-COMP:12315"/>
        <dbReference type="ChEBI" id="CHEBI:15377"/>
        <dbReference type="ChEBI" id="CHEBI:16044"/>
        <dbReference type="ChEBI" id="CHEBI:29950"/>
        <dbReference type="ChEBI" id="CHEBI:44120"/>
        <dbReference type="ChEBI" id="CHEBI:50058"/>
        <dbReference type="EC" id="1.8.4.11"/>
    </reaction>
</comment>
<evidence type="ECO:0000313" key="9">
    <source>
        <dbReference type="Proteomes" id="UP000000557"/>
    </source>
</evidence>
<dbReference type="STRING" id="251221.gene:10759311"/>
<reference evidence="8 9" key="2">
    <citation type="journal article" date="2003" name="DNA Res.">
        <title>Complete genome structure of Gloeobacter violaceus PCC 7421, a cyanobacterium that lacks thylakoids (supplement).</title>
        <authorList>
            <person name="Nakamura Y."/>
            <person name="Kaneko T."/>
            <person name="Sato S."/>
            <person name="Mimuro M."/>
            <person name="Miyashita H."/>
            <person name="Tsuchiya T."/>
            <person name="Sasamoto S."/>
            <person name="Watanabe A."/>
            <person name="Kawashima K."/>
            <person name="Kishida Y."/>
            <person name="Kiyokawa C."/>
            <person name="Kohara M."/>
            <person name="Matsumoto M."/>
            <person name="Matsuno A."/>
            <person name="Nakazaki N."/>
            <person name="Shimpo S."/>
            <person name="Takeuchi C."/>
            <person name="Yamada M."/>
            <person name="Tabata S."/>
        </authorList>
    </citation>
    <scope>NUCLEOTIDE SEQUENCE [LARGE SCALE GENOMIC DNA]</scope>
    <source>
        <strain evidence="9">ATCC 29082 / PCC 7421</strain>
    </source>
</reference>
<dbReference type="GO" id="GO:0033744">
    <property type="term" value="F:L-methionine:thioredoxin-disulfide S-oxidoreductase activity"/>
    <property type="evidence" value="ECO:0007669"/>
    <property type="project" value="RHEA"/>
</dbReference>
<dbReference type="eggNOG" id="COG0225">
    <property type="taxonomic scope" value="Bacteria"/>
</dbReference>
<feature type="chain" id="PRO_5004288869" description="Peptide methionine sulfoxide reductase MsrA" evidence="6">
    <location>
        <begin position="32"/>
        <end position="237"/>
    </location>
</feature>
<feature type="domain" description="Peptide methionine sulphoxide reductase MsrA" evidence="7">
    <location>
        <begin position="61"/>
        <end position="213"/>
    </location>
</feature>
<evidence type="ECO:0000259" key="7">
    <source>
        <dbReference type="Pfam" id="PF01625"/>
    </source>
</evidence>
<reference evidence="8 9" key="1">
    <citation type="journal article" date="2003" name="DNA Res.">
        <title>Complete genome structure of Gloeobacter violaceus PCC 7421, a cyanobacterium that lacks thylakoids.</title>
        <authorList>
            <person name="Nakamura Y."/>
            <person name="Kaneko T."/>
            <person name="Sato S."/>
            <person name="Mimuro M."/>
            <person name="Miyashita H."/>
            <person name="Tsuchiya T."/>
            <person name="Sasamoto S."/>
            <person name="Watanabe A."/>
            <person name="Kawashima K."/>
            <person name="Kishida Y."/>
            <person name="Kiyokawa C."/>
            <person name="Kohara M."/>
            <person name="Matsumoto M."/>
            <person name="Matsuno A."/>
            <person name="Nakazaki N."/>
            <person name="Shimpo S."/>
            <person name="Takeuchi C."/>
            <person name="Yamada M."/>
            <person name="Tabata S."/>
        </authorList>
    </citation>
    <scope>NUCLEOTIDE SEQUENCE [LARGE SCALE GENOMIC DNA]</scope>
    <source>
        <strain evidence="9">ATCC 29082 / PCC 7421</strain>
    </source>
</reference>
<dbReference type="KEGG" id="gvi:gll1819"/>
<dbReference type="SUPFAM" id="SSF55068">
    <property type="entry name" value="Peptide methionine sulfoxide reductase"/>
    <property type="match status" value="1"/>
</dbReference>
<dbReference type="InterPro" id="IPR002569">
    <property type="entry name" value="Met_Sox_Rdtase_MsrA_dom"/>
</dbReference>
<dbReference type="EMBL" id="BA000045">
    <property type="protein sequence ID" value="BAC89760.1"/>
    <property type="molecule type" value="Genomic_DNA"/>
</dbReference>
<dbReference type="PANTHER" id="PTHR43774:SF1">
    <property type="entry name" value="PEPTIDE METHIONINE SULFOXIDE REDUCTASE MSRA 2"/>
    <property type="match status" value="1"/>
</dbReference>
<dbReference type="HOGENOM" id="CLU_031040_10_0_3"/>
<evidence type="ECO:0000256" key="5">
    <source>
        <dbReference type="HAMAP-Rule" id="MF_01401"/>
    </source>
</evidence>
<protein>
    <recommendedName>
        <fullName evidence="5">Peptide methionine sulfoxide reductase MsrA</fullName>
        <shortName evidence="5">Protein-methionine-S-oxide reductase</shortName>
        <ecNumber evidence="5">1.8.4.11</ecNumber>
    </recommendedName>
    <alternativeName>
        <fullName evidence="5">Peptide-methionine (S)-S-oxide reductase</fullName>
        <shortName evidence="5">Peptide Met(O) reductase</shortName>
    </alternativeName>
</protein>
<dbReference type="Gene3D" id="3.30.1060.10">
    <property type="entry name" value="Peptide methionine sulphoxide reductase MsrA"/>
    <property type="match status" value="1"/>
</dbReference>
<dbReference type="PATRIC" id="fig|251221.4.peg.1853"/>
<organism evidence="8 9">
    <name type="scientific">Gloeobacter violaceus (strain ATCC 29082 / PCC 7421)</name>
    <dbReference type="NCBI Taxonomy" id="251221"/>
    <lineage>
        <taxon>Bacteria</taxon>
        <taxon>Bacillati</taxon>
        <taxon>Cyanobacteriota</taxon>
        <taxon>Cyanophyceae</taxon>
        <taxon>Gloeobacterales</taxon>
        <taxon>Gloeobacteraceae</taxon>
        <taxon>Gloeobacter</taxon>
    </lineage>
</organism>